<reference evidence="2" key="2">
    <citation type="submission" date="2022-10" db="EMBL/GenBank/DDBJ databases">
        <authorList>
            <consortium name="ENA_rothamsted_submissions"/>
            <consortium name="culmorum"/>
            <person name="King R."/>
        </authorList>
    </citation>
    <scope>NUCLEOTIDE SEQUENCE</scope>
</reference>
<dbReference type="OrthoDB" id="190835at2759"/>
<sequence length="246" mass="28147">MKLSKTDVPALVTAQTGSTAILHCDTSRLNDSMENVTIKWFKRNKISRDILTLMEETVNDDKRFLAINEYNMKDWSLHIRYTQPKDEGLYQCQICTNFTSDSCNNVNITLKLEEAYAKIIDGPIKIIPADKELPLRLSCVLINSIEAPEYIFWYHDDRMINYDLEDGATVREGRQGSELIFPKANETHTGNYSCVPSNAQLDSVMVYYGEKGALTQDKNGGEGREKFDPHHIFNMLVLVSAFHLRR</sequence>
<dbReference type="PANTHER" id="PTHR23279:SF37">
    <property type="entry name" value="DEFECTIVE PROBOSCIS EXTENSION RESPONSE 13, ISOFORM B"/>
    <property type="match status" value="1"/>
</dbReference>
<dbReference type="PANTHER" id="PTHR23279">
    <property type="entry name" value="DEFECTIVE PROBOSCIS EXTENSION RESPONSE DPR -RELATED"/>
    <property type="match status" value="1"/>
</dbReference>
<dbReference type="InterPro" id="IPR013783">
    <property type="entry name" value="Ig-like_fold"/>
</dbReference>
<dbReference type="Gene3D" id="2.60.40.10">
    <property type="entry name" value="Immunoglobulins"/>
    <property type="match status" value="2"/>
</dbReference>
<reference evidence="2" key="1">
    <citation type="submission" date="2022-01" db="EMBL/GenBank/DDBJ databases">
        <authorList>
            <person name="King R."/>
        </authorList>
    </citation>
    <scope>NUCLEOTIDE SEQUENCE</scope>
</reference>
<evidence type="ECO:0000259" key="1">
    <source>
        <dbReference type="PROSITE" id="PS50835"/>
    </source>
</evidence>
<proteinExistence type="predicted"/>
<protein>
    <recommendedName>
        <fullName evidence="1">Ig-like domain-containing protein</fullName>
    </recommendedName>
</protein>
<accession>A0A9N9S8M6</accession>
<dbReference type="SMART" id="SM00409">
    <property type="entry name" value="IG"/>
    <property type="match status" value="2"/>
</dbReference>
<dbReference type="AlphaFoldDB" id="A0A9N9S8M6"/>
<dbReference type="SUPFAM" id="SSF48726">
    <property type="entry name" value="Immunoglobulin"/>
    <property type="match status" value="2"/>
</dbReference>
<gene>
    <name evidence="2" type="ORF">PHAECO_LOCUS1066</name>
</gene>
<dbReference type="GO" id="GO:0032589">
    <property type="term" value="C:neuron projection membrane"/>
    <property type="evidence" value="ECO:0007669"/>
    <property type="project" value="TreeGrafter"/>
</dbReference>
<dbReference type="InterPro" id="IPR007110">
    <property type="entry name" value="Ig-like_dom"/>
</dbReference>
<evidence type="ECO:0000313" key="3">
    <source>
        <dbReference type="Proteomes" id="UP001153737"/>
    </source>
</evidence>
<evidence type="ECO:0000313" key="2">
    <source>
        <dbReference type="EMBL" id="CAG9813479.1"/>
    </source>
</evidence>
<dbReference type="SMART" id="SM00408">
    <property type="entry name" value="IGc2"/>
    <property type="match status" value="2"/>
</dbReference>
<dbReference type="EMBL" id="OU896707">
    <property type="protein sequence ID" value="CAG9813479.1"/>
    <property type="molecule type" value="Genomic_DNA"/>
</dbReference>
<dbReference type="InterPro" id="IPR003599">
    <property type="entry name" value="Ig_sub"/>
</dbReference>
<dbReference type="Proteomes" id="UP001153737">
    <property type="component" value="Chromosome 1"/>
</dbReference>
<keyword evidence="3" id="KW-1185">Reference proteome</keyword>
<dbReference type="InterPro" id="IPR036179">
    <property type="entry name" value="Ig-like_dom_sf"/>
</dbReference>
<feature type="domain" description="Ig-like" evidence="1">
    <location>
        <begin position="1"/>
        <end position="109"/>
    </location>
</feature>
<dbReference type="PROSITE" id="PS50835">
    <property type="entry name" value="IG_LIKE"/>
    <property type="match status" value="2"/>
</dbReference>
<name>A0A9N9S8M6_PHACE</name>
<dbReference type="InterPro" id="IPR013106">
    <property type="entry name" value="Ig_V-set"/>
</dbReference>
<dbReference type="Pfam" id="PF07686">
    <property type="entry name" value="V-set"/>
    <property type="match status" value="1"/>
</dbReference>
<dbReference type="InterPro" id="IPR037448">
    <property type="entry name" value="Zig-8"/>
</dbReference>
<dbReference type="InterPro" id="IPR003598">
    <property type="entry name" value="Ig_sub2"/>
</dbReference>
<feature type="domain" description="Ig-like" evidence="1">
    <location>
        <begin position="135"/>
        <end position="205"/>
    </location>
</feature>
<organism evidence="2 3">
    <name type="scientific">Phaedon cochleariae</name>
    <name type="common">Mustard beetle</name>
    <dbReference type="NCBI Taxonomy" id="80249"/>
    <lineage>
        <taxon>Eukaryota</taxon>
        <taxon>Metazoa</taxon>
        <taxon>Ecdysozoa</taxon>
        <taxon>Arthropoda</taxon>
        <taxon>Hexapoda</taxon>
        <taxon>Insecta</taxon>
        <taxon>Pterygota</taxon>
        <taxon>Neoptera</taxon>
        <taxon>Endopterygota</taxon>
        <taxon>Coleoptera</taxon>
        <taxon>Polyphaga</taxon>
        <taxon>Cucujiformia</taxon>
        <taxon>Chrysomeloidea</taxon>
        <taxon>Chrysomelidae</taxon>
        <taxon>Chrysomelinae</taxon>
        <taxon>Chrysomelini</taxon>
        <taxon>Phaedon</taxon>
    </lineage>
</organism>
<dbReference type="GO" id="GO:0050808">
    <property type="term" value="P:synapse organization"/>
    <property type="evidence" value="ECO:0007669"/>
    <property type="project" value="TreeGrafter"/>
</dbReference>